<dbReference type="Proteomes" id="UP000294134">
    <property type="component" value="Segment"/>
</dbReference>
<evidence type="ECO:0000313" key="2">
    <source>
        <dbReference type="Proteomes" id="UP000294134"/>
    </source>
</evidence>
<gene>
    <name evidence="1" type="ORF">PSA21_408</name>
</gene>
<name>A0A481W519_9CAUD</name>
<dbReference type="SUPFAM" id="SSF49899">
    <property type="entry name" value="Concanavalin A-like lectins/glucanases"/>
    <property type="match status" value="1"/>
</dbReference>
<reference evidence="1 2" key="1">
    <citation type="submission" date="2019-02" db="EMBL/GenBank/DDBJ databases">
        <authorList>
            <person name="Frampton R.A."/>
            <person name="Wojtus J.K."/>
            <person name="Fineran P.C."/>
            <person name="Hendrickson H.L."/>
        </authorList>
    </citation>
    <scope>NUCLEOTIDE SEQUENCE [LARGE SCALE GENOMIC DNA]</scope>
</reference>
<keyword evidence="2" id="KW-1185">Reference proteome</keyword>
<dbReference type="InterPro" id="IPR013320">
    <property type="entry name" value="ConA-like_dom_sf"/>
</dbReference>
<accession>A0A481W519</accession>
<proteinExistence type="predicted"/>
<dbReference type="EMBL" id="MK552327">
    <property type="protein sequence ID" value="QBJ02930.1"/>
    <property type="molecule type" value="Genomic_DNA"/>
</dbReference>
<sequence length="235" mass="25259">MLESLLGLLESPPEDTGNVIFLYDPVTNTELMGTNPTIVLSGGAVADAANPIDGRSSLSFPSTSAGLLITFAIPLNLQGKNWTVEWSSKNTTAAASYAHEFSLLSSTAGTGVLSRYGDQGFQNRLHFGTSFGVANNTWAPAITKANATNVLNHYALVCKDGQIKIFCNGLQQSLARGTTTVYNLQSFTPQDSLANITRLRLGFEASSTPAVTGYHGRIRISDFARYSRSYTYVPF</sequence>
<evidence type="ECO:0000313" key="1">
    <source>
        <dbReference type="EMBL" id="QBJ02930.1"/>
    </source>
</evidence>
<protein>
    <submittedName>
        <fullName evidence="1">Uncharacterized protein</fullName>
    </submittedName>
</protein>
<organism evidence="1 2">
    <name type="scientific">Pseudomonas phage Psa21</name>
    <dbReference type="NCBI Taxonomy" id="2530023"/>
    <lineage>
        <taxon>Viruses</taxon>
        <taxon>Duplodnaviria</taxon>
        <taxon>Heunggongvirae</taxon>
        <taxon>Uroviricota</taxon>
        <taxon>Caudoviricetes</taxon>
        <taxon>Chimalliviridae</taxon>
        <taxon>Tepukevirus</taxon>
        <taxon>Tepukevirus Psa21</taxon>
    </lineage>
</organism>